<dbReference type="EMBL" id="PCVY01000015">
    <property type="protein sequence ID" value="PIQ87331.1"/>
    <property type="molecule type" value="Genomic_DNA"/>
</dbReference>
<organism evidence="8 9">
    <name type="scientific">Candidatus Abzuiibacterium crystallinum</name>
    <dbReference type="NCBI Taxonomy" id="1974748"/>
    <lineage>
        <taxon>Bacteria</taxon>
        <taxon>Pseudomonadati</taxon>
        <taxon>Candidatus Omnitrophota</taxon>
        <taxon>Candidatus Abzuiibacterium</taxon>
    </lineage>
</organism>
<dbReference type="InterPro" id="IPR014816">
    <property type="entry name" value="tRNA_MeTrfase_Gcd14"/>
</dbReference>
<dbReference type="PANTHER" id="PTHR12133">
    <property type="entry name" value="TRNA (ADENINE(58)-N(1))-METHYLTRANSFERASE"/>
    <property type="match status" value="1"/>
</dbReference>
<comment type="similarity">
    <text evidence="5">Belongs to the class I-like SAM-binding methyltransferase superfamily. TRM61 family.</text>
</comment>
<evidence type="ECO:0000313" key="8">
    <source>
        <dbReference type="EMBL" id="PIQ87331.1"/>
    </source>
</evidence>
<dbReference type="PIRSF" id="PIRSF017269">
    <property type="entry name" value="GCD14"/>
    <property type="match status" value="1"/>
</dbReference>
<keyword evidence="2 5" id="KW-0808">Transferase</keyword>
<sequence>MNSENLTSIWSETQEGLAPRLAGNLIQVGDPVLLWFQDETTYLVTVEPGKRFNIHCGRPLPMDELIGQPYGSWFQTSSNLRALVLKPTVEDLVMKTKRQSGIIYPKDAAILMMRLGIGPGTRVIEVGVGSGSLTTALASAVRPEGMIYSYDIRRDFLELAKGNLKRARVDQYVALKERTGIQPFDEKDADAIVLDVPEPWHEIENIKGSLKSGGHVVSLNPTYNQIEQMSGTLGAAGFVMIEAQEILVRGILARPGKTRPEQRMVSHTEFLLFAVKPGTHVISAG</sequence>
<evidence type="ECO:0000256" key="6">
    <source>
        <dbReference type="PIRSR" id="PIRSR017269-1"/>
    </source>
</evidence>
<evidence type="ECO:0000313" key="9">
    <source>
        <dbReference type="Proteomes" id="UP000230859"/>
    </source>
</evidence>
<dbReference type="AlphaFoldDB" id="A0A2H0LSK1"/>
<keyword evidence="1 5" id="KW-0489">Methyltransferase</keyword>
<dbReference type="PANTHER" id="PTHR12133:SF1">
    <property type="entry name" value="TRNA (ADENINE(58)-N(1))-METHYLTRANSFERASE, MITOCHONDRIAL"/>
    <property type="match status" value="1"/>
</dbReference>
<accession>A0A2H0LSK1</accession>
<evidence type="ECO:0000256" key="3">
    <source>
        <dbReference type="ARBA" id="ARBA00022691"/>
    </source>
</evidence>
<comment type="subunit">
    <text evidence="5">Homotetramer composed of a dimer of dimers.</text>
</comment>
<feature type="binding site" evidence="6">
    <location>
        <position position="151"/>
    </location>
    <ligand>
        <name>S-adenosyl-L-methionine</name>
        <dbReference type="ChEBI" id="CHEBI:59789"/>
    </ligand>
</feature>
<comment type="catalytic activity">
    <reaction evidence="5">
        <text>adenosine(58) in tRNA + S-adenosyl-L-methionine = N(1)-methyladenosine(58) in tRNA + S-adenosyl-L-homocysteine + H(+)</text>
        <dbReference type="Rhea" id="RHEA:43152"/>
        <dbReference type="Rhea" id="RHEA-COMP:10365"/>
        <dbReference type="Rhea" id="RHEA-COMP:10366"/>
        <dbReference type="ChEBI" id="CHEBI:15378"/>
        <dbReference type="ChEBI" id="CHEBI:57856"/>
        <dbReference type="ChEBI" id="CHEBI:59789"/>
        <dbReference type="ChEBI" id="CHEBI:74411"/>
        <dbReference type="ChEBI" id="CHEBI:74491"/>
        <dbReference type="EC" id="2.1.1.220"/>
    </reaction>
</comment>
<protein>
    <recommendedName>
        <fullName evidence="5">tRNA (adenine(58)-N(1))-methyltransferase TrmI</fullName>
        <ecNumber evidence="5">2.1.1.220</ecNumber>
    </recommendedName>
</protein>
<dbReference type="Pfam" id="PF08704">
    <property type="entry name" value="GCD14"/>
    <property type="match status" value="1"/>
</dbReference>
<evidence type="ECO:0000259" key="7">
    <source>
        <dbReference type="Pfam" id="PF08704"/>
    </source>
</evidence>
<dbReference type="Gene3D" id="3.10.330.20">
    <property type="match status" value="1"/>
</dbReference>
<dbReference type="SUPFAM" id="SSF53335">
    <property type="entry name" value="S-adenosyl-L-methionine-dependent methyltransferases"/>
    <property type="match status" value="1"/>
</dbReference>
<keyword evidence="3 5" id="KW-0949">S-adenosyl-L-methionine</keyword>
<evidence type="ECO:0000256" key="1">
    <source>
        <dbReference type="ARBA" id="ARBA00022603"/>
    </source>
</evidence>
<dbReference type="InterPro" id="IPR049470">
    <property type="entry name" value="TRM61_C"/>
</dbReference>
<evidence type="ECO:0000256" key="4">
    <source>
        <dbReference type="ARBA" id="ARBA00022694"/>
    </source>
</evidence>
<dbReference type="EC" id="2.1.1.220" evidence="5"/>
<dbReference type="Proteomes" id="UP000230859">
    <property type="component" value="Unassembled WGS sequence"/>
</dbReference>
<reference evidence="8 9" key="1">
    <citation type="submission" date="2017-09" db="EMBL/GenBank/DDBJ databases">
        <title>Depth-based differentiation of microbial function through sediment-hosted aquifers and enrichment of novel symbionts in the deep terrestrial subsurface.</title>
        <authorList>
            <person name="Probst A.J."/>
            <person name="Ladd B."/>
            <person name="Jarett J.K."/>
            <person name="Geller-Mcgrath D.E."/>
            <person name="Sieber C.M."/>
            <person name="Emerson J.B."/>
            <person name="Anantharaman K."/>
            <person name="Thomas B.C."/>
            <person name="Malmstrom R."/>
            <person name="Stieglmeier M."/>
            <person name="Klingl A."/>
            <person name="Woyke T."/>
            <person name="Ryan C.M."/>
            <person name="Banfield J.F."/>
        </authorList>
    </citation>
    <scope>NUCLEOTIDE SEQUENCE [LARGE SCALE GENOMIC DNA]</scope>
    <source>
        <strain evidence="8">CG11_big_fil_rev_8_21_14_0_20_45_26</strain>
    </source>
</reference>
<comment type="caution">
    <text evidence="8">The sequence shown here is derived from an EMBL/GenBank/DDBJ whole genome shotgun (WGS) entry which is preliminary data.</text>
</comment>
<dbReference type="Gene3D" id="3.40.50.150">
    <property type="entry name" value="Vaccinia Virus protein VP39"/>
    <property type="match status" value="1"/>
</dbReference>
<dbReference type="PROSITE" id="PS51620">
    <property type="entry name" value="SAM_TRM61"/>
    <property type="match status" value="1"/>
</dbReference>
<feature type="domain" description="tRNA (adenine(58)-N(1))-methyltransferase catalytic subunit TRM61 C-terminal" evidence="7">
    <location>
        <begin position="84"/>
        <end position="251"/>
    </location>
</feature>
<dbReference type="GO" id="GO:0030488">
    <property type="term" value="P:tRNA methylation"/>
    <property type="evidence" value="ECO:0007669"/>
    <property type="project" value="InterPro"/>
</dbReference>
<comment type="function">
    <text evidence="5">Catalyzes the S-adenosyl-L-methionine-dependent formation of N(1)-methyladenine at position 58 (m1A58) in tRNA.</text>
</comment>
<dbReference type="CDD" id="cd02440">
    <property type="entry name" value="AdoMet_MTases"/>
    <property type="match status" value="1"/>
</dbReference>
<evidence type="ECO:0000256" key="2">
    <source>
        <dbReference type="ARBA" id="ARBA00022679"/>
    </source>
</evidence>
<feature type="binding site" evidence="6">
    <location>
        <begin position="130"/>
        <end position="133"/>
    </location>
    <ligand>
        <name>S-adenosyl-L-methionine</name>
        <dbReference type="ChEBI" id="CHEBI:59789"/>
    </ligand>
</feature>
<proteinExistence type="inferred from homology"/>
<gene>
    <name evidence="8" type="ORF">COV74_01180</name>
</gene>
<evidence type="ECO:0000256" key="5">
    <source>
        <dbReference type="PIRNR" id="PIRNR017269"/>
    </source>
</evidence>
<dbReference type="GO" id="GO:0160107">
    <property type="term" value="F:tRNA (adenine(58)-N1)-methyltransferase activity"/>
    <property type="evidence" value="ECO:0007669"/>
    <property type="project" value="UniProtKB-EC"/>
</dbReference>
<keyword evidence="4 5" id="KW-0819">tRNA processing</keyword>
<dbReference type="GO" id="GO:0031515">
    <property type="term" value="C:tRNA (m1A) methyltransferase complex"/>
    <property type="evidence" value="ECO:0007669"/>
    <property type="project" value="UniProtKB-UniRule"/>
</dbReference>
<name>A0A2H0LSK1_9BACT</name>
<dbReference type="InterPro" id="IPR029063">
    <property type="entry name" value="SAM-dependent_MTases_sf"/>
</dbReference>
<feature type="binding site" evidence="6">
    <location>
        <position position="195"/>
    </location>
    <ligand>
        <name>S-adenosyl-L-methionine</name>
        <dbReference type="ChEBI" id="CHEBI:59789"/>
    </ligand>
</feature>